<protein>
    <submittedName>
        <fullName evidence="3">Transporter substrate-binding domain-containing protein</fullName>
    </submittedName>
</protein>
<evidence type="ECO:0000256" key="1">
    <source>
        <dbReference type="SAM" id="SignalP"/>
    </source>
</evidence>
<organism evidence="3 4">
    <name type="scientific">Vogesella indigofera</name>
    <name type="common">Pseudomonas indigofera</name>
    <dbReference type="NCBI Taxonomy" id="45465"/>
    <lineage>
        <taxon>Bacteria</taxon>
        <taxon>Pseudomonadati</taxon>
        <taxon>Pseudomonadota</taxon>
        <taxon>Betaproteobacteria</taxon>
        <taxon>Neisseriales</taxon>
        <taxon>Chromobacteriaceae</taxon>
        <taxon>Vogesella</taxon>
    </lineage>
</organism>
<sequence>MRWPSIKSAVLLLGLLLGSGSAGAARTVYVGFPEAIPPWVQPGGRDGIAIELLRSALQAEGLHLRPVQQPYARRLQAYRRGQLDALYDISPQQQQHEQLNGSISLPLHSFDNIAVALGRRQLEIEQLGDLARWRVMAWDGAGNSLPAGYDRLLALADGNYLEAGNQGHQLVNLLAGRVDVILSDRLIFEWQRRQLLPASLEHTPSLRIYPLLPPKEAGLLFRDSGLRARVDARIRALKASPQYQAIFARYGSEAQP</sequence>
<name>A0ABT5HZD0_VOGIN</name>
<evidence type="ECO:0000313" key="3">
    <source>
        <dbReference type="EMBL" id="MDC7689204.1"/>
    </source>
</evidence>
<dbReference type="EMBL" id="JAQQKY010000001">
    <property type="protein sequence ID" value="MDC7689204.1"/>
    <property type="molecule type" value="Genomic_DNA"/>
</dbReference>
<dbReference type="Pfam" id="PF00497">
    <property type="entry name" value="SBP_bac_3"/>
    <property type="match status" value="1"/>
</dbReference>
<keyword evidence="4" id="KW-1185">Reference proteome</keyword>
<dbReference type="SUPFAM" id="SSF53850">
    <property type="entry name" value="Periplasmic binding protein-like II"/>
    <property type="match status" value="1"/>
</dbReference>
<reference evidence="3 4" key="1">
    <citation type="submission" date="2023-01" db="EMBL/GenBank/DDBJ databases">
        <title>Novel species of the genus Vogesella isolated from rivers.</title>
        <authorList>
            <person name="Lu H."/>
        </authorList>
    </citation>
    <scope>NUCLEOTIDE SEQUENCE [LARGE SCALE GENOMIC DNA]</scope>
    <source>
        <strain evidence="3 4">SH7W</strain>
    </source>
</reference>
<dbReference type="RefSeq" id="WP_272801940.1">
    <property type="nucleotide sequence ID" value="NZ_JAQQKY010000001.1"/>
</dbReference>
<feature type="signal peptide" evidence="1">
    <location>
        <begin position="1"/>
        <end position="24"/>
    </location>
</feature>
<evidence type="ECO:0000313" key="4">
    <source>
        <dbReference type="Proteomes" id="UP001221566"/>
    </source>
</evidence>
<feature type="chain" id="PRO_5045486042" evidence="1">
    <location>
        <begin position="25"/>
        <end position="256"/>
    </location>
</feature>
<comment type="caution">
    <text evidence="3">The sequence shown here is derived from an EMBL/GenBank/DDBJ whole genome shotgun (WGS) entry which is preliminary data.</text>
</comment>
<proteinExistence type="predicted"/>
<dbReference type="InterPro" id="IPR001638">
    <property type="entry name" value="Solute-binding_3/MltF_N"/>
</dbReference>
<dbReference type="Gene3D" id="3.40.190.10">
    <property type="entry name" value="Periplasmic binding protein-like II"/>
    <property type="match status" value="2"/>
</dbReference>
<dbReference type="Proteomes" id="UP001221566">
    <property type="component" value="Unassembled WGS sequence"/>
</dbReference>
<keyword evidence="1" id="KW-0732">Signal</keyword>
<gene>
    <name evidence="3" type="ORF">PQU93_00190</name>
</gene>
<accession>A0ABT5HZD0</accession>
<evidence type="ECO:0000259" key="2">
    <source>
        <dbReference type="Pfam" id="PF00497"/>
    </source>
</evidence>
<feature type="domain" description="Solute-binding protein family 3/N-terminal" evidence="2">
    <location>
        <begin position="31"/>
        <end position="252"/>
    </location>
</feature>